<feature type="compositionally biased region" description="Low complexity" evidence="1">
    <location>
        <begin position="75"/>
        <end position="87"/>
    </location>
</feature>
<sequence length="175" mass="18490">MAAARATLPDLQCHAPPRDQQPGSGWPTRGPQPPLAAGSRSAHRAQSSPRDLQSGPLPTSRPKWPAAQLRGHQVSAPTSPAALATRPPAAPSPAPWIWPPPPAWPGVAHALRLRPDSAGAKRGTALCTNSQHDVPQPKRGGPHSLRHPRISVGCRQERELTRSASPSAMFLGLIV</sequence>
<feature type="region of interest" description="Disordered" evidence="1">
    <location>
        <begin position="128"/>
        <end position="148"/>
    </location>
</feature>
<evidence type="ECO:0000313" key="2">
    <source>
        <dbReference type="EMBL" id="KAJ1107424.1"/>
    </source>
</evidence>
<organism evidence="2 3">
    <name type="scientific">Pleurodeles waltl</name>
    <name type="common">Iberian ribbed newt</name>
    <dbReference type="NCBI Taxonomy" id="8319"/>
    <lineage>
        <taxon>Eukaryota</taxon>
        <taxon>Metazoa</taxon>
        <taxon>Chordata</taxon>
        <taxon>Craniata</taxon>
        <taxon>Vertebrata</taxon>
        <taxon>Euteleostomi</taxon>
        <taxon>Amphibia</taxon>
        <taxon>Batrachia</taxon>
        <taxon>Caudata</taxon>
        <taxon>Salamandroidea</taxon>
        <taxon>Salamandridae</taxon>
        <taxon>Pleurodelinae</taxon>
        <taxon>Pleurodeles</taxon>
    </lineage>
</organism>
<evidence type="ECO:0000313" key="3">
    <source>
        <dbReference type="Proteomes" id="UP001066276"/>
    </source>
</evidence>
<keyword evidence="3" id="KW-1185">Reference proteome</keyword>
<proteinExistence type="predicted"/>
<dbReference type="EMBL" id="JANPWB010000013">
    <property type="protein sequence ID" value="KAJ1107424.1"/>
    <property type="molecule type" value="Genomic_DNA"/>
</dbReference>
<comment type="caution">
    <text evidence="2">The sequence shown here is derived from an EMBL/GenBank/DDBJ whole genome shotgun (WGS) entry which is preliminary data.</text>
</comment>
<gene>
    <name evidence="2" type="ORF">NDU88_004814</name>
</gene>
<feature type="region of interest" description="Disordered" evidence="1">
    <location>
        <begin position="1"/>
        <end position="99"/>
    </location>
</feature>
<dbReference type="Proteomes" id="UP001066276">
    <property type="component" value="Chromosome 9"/>
</dbReference>
<reference evidence="2" key="1">
    <citation type="journal article" date="2022" name="bioRxiv">
        <title>Sequencing and chromosome-scale assembly of the giantPleurodeles waltlgenome.</title>
        <authorList>
            <person name="Brown T."/>
            <person name="Elewa A."/>
            <person name="Iarovenko S."/>
            <person name="Subramanian E."/>
            <person name="Araus A.J."/>
            <person name="Petzold A."/>
            <person name="Susuki M."/>
            <person name="Suzuki K.-i.T."/>
            <person name="Hayashi T."/>
            <person name="Toyoda A."/>
            <person name="Oliveira C."/>
            <person name="Osipova E."/>
            <person name="Leigh N.D."/>
            <person name="Simon A."/>
            <person name="Yun M.H."/>
        </authorList>
    </citation>
    <scope>NUCLEOTIDE SEQUENCE</scope>
    <source>
        <strain evidence="2">20211129_DDA</strain>
        <tissue evidence="2">Liver</tissue>
    </source>
</reference>
<name>A0AAV7MWI0_PLEWA</name>
<feature type="compositionally biased region" description="Pro residues" evidence="1">
    <location>
        <begin position="88"/>
        <end position="99"/>
    </location>
</feature>
<protein>
    <submittedName>
        <fullName evidence="2">Uncharacterized protein</fullName>
    </submittedName>
</protein>
<dbReference type="AlphaFoldDB" id="A0AAV7MWI0"/>
<accession>A0AAV7MWI0</accession>
<evidence type="ECO:0000256" key="1">
    <source>
        <dbReference type="SAM" id="MobiDB-lite"/>
    </source>
</evidence>